<dbReference type="GO" id="GO:0008270">
    <property type="term" value="F:zinc ion binding"/>
    <property type="evidence" value="ECO:0007669"/>
    <property type="project" value="UniProtKB-UniRule"/>
</dbReference>
<evidence type="ECO:0000313" key="4">
    <source>
        <dbReference type="Proteomes" id="UP000320806"/>
    </source>
</evidence>
<dbReference type="EMBL" id="VFMO01000001">
    <property type="protein sequence ID" value="TQJ15698.1"/>
    <property type="molecule type" value="Genomic_DNA"/>
</dbReference>
<dbReference type="Gene3D" id="3.40.50.10320">
    <property type="entry name" value="LmbE-like"/>
    <property type="match status" value="1"/>
</dbReference>
<dbReference type="InterPro" id="IPR003737">
    <property type="entry name" value="GlcNAc_PI_deacetylase-related"/>
</dbReference>
<accession>A0A542EK38</accession>
<dbReference type="PANTHER" id="PTHR12993">
    <property type="entry name" value="N-ACETYLGLUCOSAMINYL-PHOSPHATIDYLINOSITOL DE-N-ACETYLASE-RELATED"/>
    <property type="match status" value="1"/>
</dbReference>
<dbReference type="AlphaFoldDB" id="A0A542EK38"/>
<comment type="similarity">
    <text evidence="2">Belongs to the MshB deacetylase family. Mca subfamily.</text>
</comment>
<protein>
    <recommendedName>
        <fullName evidence="2">Mycothiol S-conjugate amidase</fullName>
        <ecNumber evidence="2">3.5.1.115</ecNumber>
    </recommendedName>
</protein>
<evidence type="ECO:0000256" key="2">
    <source>
        <dbReference type="HAMAP-Rule" id="MF_01482"/>
    </source>
</evidence>
<dbReference type="Pfam" id="PF02585">
    <property type="entry name" value="PIG-L"/>
    <property type="match status" value="1"/>
</dbReference>
<reference evidence="3 4" key="1">
    <citation type="submission" date="2019-06" db="EMBL/GenBank/DDBJ databases">
        <title>Sequencing the genomes of 1000 actinobacteria strains.</title>
        <authorList>
            <person name="Klenk H.-P."/>
        </authorList>
    </citation>
    <scope>NUCLEOTIDE SEQUENCE [LARGE SCALE GENOMIC DNA]</scope>
    <source>
        <strain evidence="3 4">DSM 19828</strain>
    </source>
</reference>
<dbReference type="PANTHER" id="PTHR12993:SF11">
    <property type="entry name" value="N-ACETYLGLUCOSAMINYL-PHOSPHATIDYLINOSITOL DE-N-ACETYLASE"/>
    <property type="match status" value="1"/>
</dbReference>
<dbReference type="InterPro" id="IPR017811">
    <property type="entry name" value="Mca"/>
</dbReference>
<dbReference type="Proteomes" id="UP000320806">
    <property type="component" value="Unassembled WGS sequence"/>
</dbReference>
<organism evidence="3 4">
    <name type="scientific">Yimella lutea</name>
    <dbReference type="NCBI Taxonomy" id="587872"/>
    <lineage>
        <taxon>Bacteria</taxon>
        <taxon>Bacillati</taxon>
        <taxon>Actinomycetota</taxon>
        <taxon>Actinomycetes</taxon>
        <taxon>Micrococcales</taxon>
        <taxon>Dermacoccaceae</taxon>
        <taxon>Yimella</taxon>
    </lineage>
</organism>
<comment type="cofactor">
    <cofactor evidence="2">
        <name>Zn(2+)</name>
        <dbReference type="ChEBI" id="CHEBI:29105"/>
    </cofactor>
    <text evidence="2">Binds 1 zinc ion per subunit.</text>
</comment>
<proteinExistence type="inferred from homology"/>
<comment type="catalytic activity">
    <reaction evidence="2">
        <text>mycothiol S-conjugate + H2O = an N-acetyl-L-cysteine-S-conjugate + 1D-myo-inositol 2-amino-2-deoxy-alpha-D-glucopyranoside</text>
        <dbReference type="Rhea" id="RHEA:36543"/>
        <dbReference type="ChEBI" id="CHEBI:15377"/>
        <dbReference type="ChEBI" id="CHEBI:58718"/>
        <dbReference type="ChEBI" id="CHEBI:58886"/>
        <dbReference type="ChEBI" id="CHEBI:59633"/>
        <dbReference type="EC" id="3.5.1.115"/>
    </reaction>
</comment>
<evidence type="ECO:0000313" key="3">
    <source>
        <dbReference type="EMBL" id="TQJ15698.1"/>
    </source>
</evidence>
<feature type="binding site" evidence="2">
    <location>
        <position position="29"/>
    </location>
    <ligand>
        <name>Zn(2+)</name>
        <dbReference type="ChEBI" id="CHEBI:29105"/>
    </ligand>
</feature>
<keyword evidence="1 2" id="KW-0862">Zinc</keyword>
<dbReference type="GO" id="GO:0010127">
    <property type="term" value="P:mycothiol-dependent detoxification"/>
    <property type="evidence" value="ECO:0007669"/>
    <property type="project" value="UniProtKB-UniRule"/>
</dbReference>
<evidence type="ECO:0000256" key="1">
    <source>
        <dbReference type="ARBA" id="ARBA00022833"/>
    </source>
</evidence>
<gene>
    <name evidence="2" type="primary">mca</name>
    <name evidence="3" type="ORF">FB459_3256</name>
</gene>
<feature type="binding site" evidence="2">
    <location>
        <position position="157"/>
    </location>
    <ligand>
        <name>Zn(2+)</name>
        <dbReference type="ChEBI" id="CHEBI:29105"/>
    </ligand>
</feature>
<dbReference type="SUPFAM" id="SSF102588">
    <property type="entry name" value="LmbE-like"/>
    <property type="match status" value="1"/>
</dbReference>
<dbReference type="NCBIfam" id="TIGR03446">
    <property type="entry name" value="mycothiol_Mca"/>
    <property type="match status" value="1"/>
</dbReference>
<keyword evidence="2" id="KW-0479">Metal-binding</keyword>
<keyword evidence="2" id="KW-0378">Hydrolase</keyword>
<dbReference type="GO" id="GO:0010126">
    <property type="term" value="P:mycothiol metabolic process"/>
    <property type="evidence" value="ECO:0007669"/>
    <property type="project" value="UniProtKB-UniRule"/>
</dbReference>
<dbReference type="GO" id="GO:0016811">
    <property type="term" value="F:hydrolase activity, acting on carbon-nitrogen (but not peptide) bonds, in linear amides"/>
    <property type="evidence" value="ECO:0007669"/>
    <property type="project" value="TreeGrafter"/>
</dbReference>
<comment type="subunit">
    <text evidence="2">Monomer.</text>
</comment>
<name>A0A542EK38_9MICO</name>
<dbReference type="HAMAP" id="MF_01482">
    <property type="entry name" value="Mca"/>
    <property type="match status" value="1"/>
</dbReference>
<feature type="binding site" evidence="2">
    <location>
        <position position="26"/>
    </location>
    <ligand>
        <name>Zn(2+)</name>
        <dbReference type="ChEBI" id="CHEBI:29105"/>
    </ligand>
</feature>
<sequence length="329" mass="36934">MRRFNNVEDEVERVTEQLRLLAVHAHPDDESSKGSATMAKYVADGYRVMVATCTGGERGDVLNPRLQDDPEIKRNLPEVRRREMAAAQEVLGIEHTWLGFVDSGLPEGDPLPPLPDGCFALEPLEVTIEALVRVIREFRPHVMTTYDENGGYPHPDHIMCHDVSMAAFKAAGDAEQFPHAGPAWQPLKLYYDRGFSREKLTAMHEGLLGLGKESPFTDWLARWEDRDPVRVTTRVDASGFFEHRERALLAHATQIDPDGSFFALSAAEQATIWPTEEFELAISYVKPAEELHEEDLFADLPDDVQAADELALNPPAEPVVDEVRERKLS</sequence>
<dbReference type="EC" id="3.5.1.115" evidence="2"/>
<keyword evidence="4" id="KW-1185">Reference proteome</keyword>
<comment type="function">
    <text evidence="2">A mycothiol (MSH, N-acetylcysteinyl-glucosaminyl-inositol) S-conjugate amidase, it recycles conjugated MSH to the N-acetyl cysteine conjugate (AcCys S-conjugate, a mercapturic acid) and the MSH precursor. Involved in MSH-dependent detoxification of a number of alkylating agents and antibiotics.</text>
</comment>
<dbReference type="InterPro" id="IPR024078">
    <property type="entry name" value="LmbE-like_dom_sf"/>
</dbReference>
<comment type="caution">
    <text evidence="3">The sequence shown here is derived from an EMBL/GenBank/DDBJ whole genome shotgun (WGS) entry which is preliminary data.</text>
</comment>